<evidence type="ECO:0000313" key="2">
    <source>
        <dbReference type="EMBL" id="KAL0123885.1"/>
    </source>
</evidence>
<dbReference type="AlphaFoldDB" id="A0AAW2GBL6"/>
<dbReference type="EMBL" id="JADYXP020000005">
    <property type="protein sequence ID" value="KAL0123885.1"/>
    <property type="molecule type" value="Genomic_DNA"/>
</dbReference>
<sequence>MCLAIEDGSTTISHEEGKRREQRNSAGKVLFACQRPVVFFSPLIKRVCLLDRIVINDLNAEAAVFFVRSHGRLNSNRARFSDTPPY</sequence>
<feature type="region of interest" description="Disordered" evidence="1">
    <location>
        <begin position="1"/>
        <end position="22"/>
    </location>
</feature>
<protein>
    <submittedName>
        <fullName evidence="2">Uncharacterized protein</fullName>
    </submittedName>
</protein>
<feature type="compositionally biased region" description="Basic and acidic residues" evidence="1">
    <location>
        <begin position="13"/>
        <end position="22"/>
    </location>
</feature>
<dbReference type="Proteomes" id="UP001430953">
    <property type="component" value="Unassembled WGS sequence"/>
</dbReference>
<accession>A0AAW2GBL6</accession>
<organism evidence="2 3">
    <name type="scientific">Cardiocondyla obscurior</name>
    <dbReference type="NCBI Taxonomy" id="286306"/>
    <lineage>
        <taxon>Eukaryota</taxon>
        <taxon>Metazoa</taxon>
        <taxon>Ecdysozoa</taxon>
        <taxon>Arthropoda</taxon>
        <taxon>Hexapoda</taxon>
        <taxon>Insecta</taxon>
        <taxon>Pterygota</taxon>
        <taxon>Neoptera</taxon>
        <taxon>Endopterygota</taxon>
        <taxon>Hymenoptera</taxon>
        <taxon>Apocrita</taxon>
        <taxon>Aculeata</taxon>
        <taxon>Formicoidea</taxon>
        <taxon>Formicidae</taxon>
        <taxon>Myrmicinae</taxon>
        <taxon>Cardiocondyla</taxon>
    </lineage>
</organism>
<evidence type="ECO:0000313" key="3">
    <source>
        <dbReference type="Proteomes" id="UP001430953"/>
    </source>
</evidence>
<reference evidence="2 3" key="1">
    <citation type="submission" date="2023-03" db="EMBL/GenBank/DDBJ databases">
        <title>High recombination rates correlate with genetic variation in Cardiocondyla obscurior ants.</title>
        <authorList>
            <person name="Errbii M."/>
        </authorList>
    </citation>
    <scope>NUCLEOTIDE SEQUENCE [LARGE SCALE GENOMIC DNA]</scope>
    <source>
        <strain evidence="2">Alpha-2009</strain>
        <tissue evidence="2">Whole body</tissue>
    </source>
</reference>
<gene>
    <name evidence="2" type="ORF">PUN28_006018</name>
</gene>
<comment type="caution">
    <text evidence="2">The sequence shown here is derived from an EMBL/GenBank/DDBJ whole genome shotgun (WGS) entry which is preliminary data.</text>
</comment>
<name>A0AAW2GBL6_9HYME</name>
<keyword evidence="3" id="KW-1185">Reference proteome</keyword>
<evidence type="ECO:0000256" key="1">
    <source>
        <dbReference type="SAM" id="MobiDB-lite"/>
    </source>
</evidence>
<proteinExistence type="predicted"/>